<evidence type="ECO:0000256" key="4">
    <source>
        <dbReference type="ARBA" id="ARBA00022989"/>
    </source>
</evidence>
<evidence type="ECO:0000256" key="1">
    <source>
        <dbReference type="ARBA" id="ARBA00004141"/>
    </source>
</evidence>
<reference evidence="9" key="1">
    <citation type="submission" date="2003-08" db="EMBL/GenBank/DDBJ databases">
        <authorList>
            <person name="Birren B."/>
            <person name="Nusbaum C."/>
            <person name="Abebe A."/>
            <person name="Abouelleil A."/>
            <person name="Adekoya E."/>
            <person name="Ait-zahra M."/>
            <person name="Allen N."/>
            <person name="Allen T."/>
            <person name="An P."/>
            <person name="Anderson M."/>
            <person name="Anderson S."/>
            <person name="Arachchi H."/>
            <person name="Armbruster J."/>
            <person name="Bachantsang P."/>
            <person name="Baldwin J."/>
            <person name="Barry A."/>
            <person name="Bayul T."/>
            <person name="Blitshsteyn B."/>
            <person name="Bloom T."/>
            <person name="Blye J."/>
            <person name="Boguslavskiy L."/>
            <person name="Borowsky M."/>
            <person name="Boukhgalter B."/>
            <person name="Brunache A."/>
            <person name="Butler J."/>
            <person name="Calixte N."/>
            <person name="Calvo S."/>
            <person name="Camarata J."/>
            <person name="Campo K."/>
            <person name="Chang J."/>
            <person name="Cheshatsang Y."/>
            <person name="Citroen M."/>
            <person name="Collymore A."/>
            <person name="Considine T."/>
            <person name="Cook A."/>
            <person name="Cooke P."/>
            <person name="Corum B."/>
            <person name="Cuomo C."/>
            <person name="David R."/>
            <person name="Dawoe T."/>
            <person name="Degray S."/>
            <person name="Dodge S."/>
            <person name="Dooley K."/>
            <person name="Dorje P."/>
            <person name="Dorjee K."/>
            <person name="Dorris L."/>
            <person name="Duffey N."/>
            <person name="Dupes A."/>
            <person name="Elkins T."/>
            <person name="Engels R."/>
            <person name="Erickson J."/>
            <person name="Farina A."/>
            <person name="Faro S."/>
            <person name="Ferreira P."/>
            <person name="Fischer H."/>
            <person name="Fitzgerald M."/>
            <person name="Foley K."/>
            <person name="Gage D."/>
            <person name="Galagan J."/>
            <person name="Gearin G."/>
            <person name="Gnerre S."/>
            <person name="Gnirke A."/>
            <person name="Goyette A."/>
            <person name="Graham J."/>
            <person name="Grandbois E."/>
            <person name="Gyaltsen K."/>
            <person name="Hafez N."/>
            <person name="Hagopian D."/>
            <person name="Hagos B."/>
            <person name="Hall J."/>
            <person name="Hatcher B."/>
            <person name="Heller A."/>
            <person name="Higgins H."/>
            <person name="Honan T."/>
            <person name="Horn A."/>
            <person name="Houde N."/>
            <person name="Hughes L."/>
            <person name="Hulme W."/>
            <person name="Husby E."/>
            <person name="Iliev I."/>
            <person name="Jaffe D."/>
            <person name="Jones C."/>
            <person name="Kamal M."/>
            <person name="Kamat A."/>
            <person name="Kamvysselis M."/>
            <person name="Karlsson E."/>
            <person name="Kells C."/>
            <person name="Kieu A."/>
            <person name="Kisner P."/>
            <person name="Kodira C."/>
            <person name="Kulbokas E."/>
            <person name="Labutti K."/>
            <person name="Lama D."/>
            <person name="Landers T."/>
            <person name="Leger J."/>
            <person name="Levine S."/>
            <person name="Lewis D."/>
            <person name="Lewis T."/>
            <person name="Lindblad-toh K."/>
            <person name="Liu X."/>
            <person name="Lokyitsang T."/>
            <person name="Lokyitsang Y."/>
            <person name="Lucien O."/>
            <person name="Lui A."/>
            <person name="Ma L.J."/>
            <person name="Mabbitt R."/>
            <person name="Macdonald J."/>
            <person name="Maclean C."/>
            <person name="Major J."/>
            <person name="Manning J."/>
            <person name="Marabella R."/>
            <person name="Maru K."/>
            <person name="Matthews C."/>
            <person name="Mauceli E."/>
            <person name="Mccarthy M."/>
            <person name="Mcdonough S."/>
            <person name="Mcghee T."/>
            <person name="Meldrim J."/>
            <person name="Meneus L."/>
            <person name="Mesirov J."/>
            <person name="Mihalev A."/>
            <person name="Mihova T."/>
            <person name="Mikkelsen T."/>
            <person name="Mlenga V."/>
            <person name="Moru K."/>
            <person name="Mozes J."/>
            <person name="Mulrain L."/>
            <person name="Munson G."/>
            <person name="Naylor J."/>
            <person name="Newes C."/>
            <person name="Nguyen C."/>
            <person name="Nguyen N."/>
            <person name="Nguyen T."/>
            <person name="Nicol R."/>
            <person name="Nielsen C."/>
            <person name="Nizzari M."/>
            <person name="Norbu C."/>
            <person name="Norbu N."/>
            <person name="O'donnell P."/>
            <person name="Okoawo O."/>
            <person name="O'leary S."/>
            <person name="Omotosho B."/>
            <person name="O'neill K."/>
            <person name="Osman S."/>
            <person name="Parker S."/>
            <person name="Perrin D."/>
            <person name="Phunkhang P."/>
            <person name="Piqani B."/>
            <person name="Purcell S."/>
            <person name="Rachupka T."/>
            <person name="Ramasamy U."/>
            <person name="Rameau R."/>
            <person name="Ray V."/>
            <person name="Raymond C."/>
            <person name="Retta R."/>
            <person name="Richardson S."/>
            <person name="Rise C."/>
            <person name="Rodriguez J."/>
            <person name="Rogers J."/>
            <person name="Rogov P."/>
            <person name="Rutman M."/>
            <person name="Schupbach R."/>
            <person name="Seaman C."/>
            <person name="Settipalli S."/>
            <person name="Sharpe T."/>
            <person name="Sheridan J."/>
            <person name="Sherpa N."/>
            <person name="Shi J."/>
            <person name="Smirnov S."/>
            <person name="Smith C."/>
            <person name="Sougnez C."/>
            <person name="Spencer B."/>
            <person name="Stalker J."/>
            <person name="Stange-thomann N."/>
            <person name="Stavropoulos S."/>
            <person name="Stetson K."/>
            <person name="Stone C."/>
            <person name="Stone S."/>
            <person name="Stubbs M."/>
            <person name="Talamas J."/>
            <person name="Tchuinga P."/>
            <person name="Tenzing P."/>
            <person name="Tesfaye S."/>
            <person name="Theodore J."/>
            <person name="Thoulutsang Y."/>
            <person name="Topham K."/>
            <person name="Towey S."/>
            <person name="Tsamla T."/>
            <person name="Tsomo N."/>
            <person name="Vallee D."/>
            <person name="Vassiliev H."/>
            <person name="Venkataraman V."/>
            <person name="Vinson J."/>
            <person name="Vo A."/>
            <person name="Wade C."/>
            <person name="Wang S."/>
            <person name="Wangchuk T."/>
            <person name="Wangdi T."/>
            <person name="Whittaker C."/>
            <person name="Wilkinson J."/>
            <person name="Wu Y."/>
            <person name="Wyman D."/>
            <person name="Yadav S."/>
            <person name="Yang S."/>
            <person name="Yang X."/>
            <person name="Yeager S."/>
            <person name="Yee E."/>
            <person name="Young G."/>
            <person name="Zainoun J."/>
            <person name="Zembeck L."/>
            <person name="Zimmer A."/>
            <person name="Zody M."/>
            <person name="Lander E."/>
        </authorList>
    </citation>
    <scope>NUCLEOTIDE SEQUENCE [LARGE SCALE GENOMIC DNA]</scope>
</reference>
<evidence type="ECO:0000256" key="7">
    <source>
        <dbReference type="SAM" id="Phobius"/>
    </source>
</evidence>
<feature type="transmembrane region" description="Helical" evidence="7">
    <location>
        <begin position="446"/>
        <end position="467"/>
    </location>
</feature>
<dbReference type="AlphaFoldDB" id="H2YM03"/>
<keyword evidence="4 7" id="KW-1133">Transmembrane helix</keyword>
<feature type="transmembrane region" description="Helical" evidence="7">
    <location>
        <begin position="39"/>
        <end position="62"/>
    </location>
</feature>
<dbReference type="InterPro" id="IPR038377">
    <property type="entry name" value="Na/Glc_symporter_sf"/>
</dbReference>
<dbReference type="PANTHER" id="PTHR11819:SF195">
    <property type="entry name" value="SODIUM_GLUCOSE COTRANSPORTER 4"/>
    <property type="match status" value="1"/>
</dbReference>
<dbReference type="GeneTree" id="ENSGT00940000155844"/>
<feature type="transmembrane region" description="Helical" evidence="7">
    <location>
        <begin position="83"/>
        <end position="105"/>
    </location>
</feature>
<dbReference type="Pfam" id="PF00474">
    <property type="entry name" value="SSF"/>
    <property type="match status" value="2"/>
</dbReference>
<evidence type="ECO:0000256" key="3">
    <source>
        <dbReference type="ARBA" id="ARBA00022692"/>
    </source>
</evidence>
<keyword evidence="9" id="KW-1185">Reference proteome</keyword>
<organism evidence="8 9">
    <name type="scientific">Ciona savignyi</name>
    <name type="common">Pacific transparent sea squirt</name>
    <dbReference type="NCBI Taxonomy" id="51511"/>
    <lineage>
        <taxon>Eukaryota</taxon>
        <taxon>Metazoa</taxon>
        <taxon>Chordata</taxon>
        <taxon>Tunicata</taxon>
        <taxon>Ascidiacea</taxon>
        <taxon>Phlebobranchia</taxon>
        <taxon>Cionidae</taxon>
        <taxon>Ciona</taxon>
    </lineage>
</organism>
<dbReference type="Gene3D" id="1.20.1730.10">
    <property type="entry name" value="Sodium/glucose cotransporter"/>
    <property type="match status" value="2"/>
</dbReference>
<dbReference type="GO" id="GO:0005412">
    <property type="term" value="F:D-glucose:sodium symporter activity"/>
    <property type="evidence" value="ECO:0007669"/>
    <property type="project" value="TreeGrafter"/>
</dbReference>
<accession>H2YM03</accession>
<sequence>ITWFPVGASLFSSNIGSGHFVGLAGSGASSGIAQGSFEWNAVVTLLFLGWIFAPIYIASGVVTMPEYLRERFGGQRIRMSLSILSLILYIFTKISADLFAGAIFIQEALGWNLYLAICILLAITALYTNVSSFDYIGGYNNLEPEYFKAIPSKRDTNTSCGLPRPDSFHVFRDPIDSDLPWPGMLFGITIIATWYWCTDQVIVQRTLAAKNLSHAKGGCVLAGTLKVLPMYMMVMVGMVSRIIFPGPYYFELYHQYVFYVNQIGCSLPSECQAVCGSPNGCTNYAYAKLVLFIMPVGLKGLLLAVMIAALMSSLTSVFNSASTLFTCDIWMKIRPKAKTREQMIVGRVFILVMVGISIAWVPIIQAFSDGSLFDYIQSITSFLAPPITAVFVMAVFWPRLNEPGTFWGLTLGIIIGLVRMILEFAIGSPACGKPEFRPTILYKVHYLYFAMILFSVTCVLSICISLVTPP</sequence>
<dbReference type="Ensembl" id="ENSCSAVT00000006435.1">
    <property type="protein sequence ID" value="ENSCSAVP00000006355.1"/>
    <property type="gene ID" value="ENSCSAVG00000003802.1"/>
</dbReference>
<dbReference type="Proteomes" id="UP000007875">
    <property type="component" value="Unassembled WGS sequence"/>
</dbReference>
<dbReference type="PROSITE" id="PS50283">
    <property type="entry name" value="NA_SOLUT_SYMP_3"/>
    <property type="match status" value="1"/>
</dbReference>
<keyword evidence="3 7" id="KW-0812">Transmembrane</keyword>
<evidence type="ECO:0000313" key="9">
    <source>
        <dbReference type="Proteomes" id="UP000007875"/>
    </source>
</evidence>
<name>H2YM03_CIOSA</name>
<dbReference type="InterPro" id="IPR001734">
    <property type="entry name" value="Na/solute_symporter"/>
</dbReference>
<evidence type="ECO:0000313" key="8">
    <source>
        <dbReference type="Ensembl" id="ENSCSAVP00000006355.1"/>
    </source>
</evidence>
<reference evidence="8" key="3">
    <citation type="submission" date="2025-09" db="UniProtKB">
        <authorList>
            <consortium name="Ensembl"/>
        </authorList>
    </citation>
    <scope>IDENTIFICATION</scope>
</reference>
<feature type="transmembrane region" description="Helical" evidence="7">
    <location>
        <begin position="404"/>
        <end position="426"/>
    </location>
</feature>
<dbReference type="PANTHER" id="PTHR11819">
    <property type="entry name" value="SOLUTE CARRIER FAMILY 5"/>
    <property type="match status" value="1"/>
</dbReference>
<feature type="transmembrane region" description="Helical" evidence="7">
    <location>
        <begin position="301"/>
        <end position="327"/>
    </location>
</feature>
<comment type="similarity">
    <text evidence="2 6">Belongs to the sodium:solute symporter (SSF) (TC 2.A.21) family.</text>
</comment>
<evidence type="ECO:0000256" key="5">
    <source>
        <dbReference type="ARBA" id="ARBA00023136"/>
    </source>
</evidence>
<protein>
    <submittedName>
        <fullName evidence="8">Uncharacterized protein</fullName>
    </submittedName>
</protein>
<proteinExistence type="inferred from homology"/>
<comment type="subcellular location">
    <subcellularLocation>
        <location evidence="1">Membrane</location>
        <topology evidence="1">Multi-pass membrane protein</topology>
    </subcellularLocation>
</comment>
<reference evidence="8" key="2">
    <citation type="submission" date="2025-08" db="UniProtKB">
        <authorList>
            <consortium name="Ensembl"/>
        </authorList>
    </citation>
    <scope>IDENTIFICATION</scope>
</reference>
<dbReference type="NCBIfam" id="TIGR00813">
    <property type="entry name" value="sss"/>
    <property type="match status" value="1"/>
</dbReference>
<evidence type="ECO:0000256" key="6">
    <source>
        <dbReference type="RuleBase" id="RU362091"/>
    </source>
</evidence>
<feature type="transmembrane region" description="Helical" evidence="7">
    <location>
        <begin position="348"/>
        <end position="367"/>
    </location>
</feature>
<keyword evidence="5 7" id="KW-0472">Membrane</keyword>
<evidence type="ECO:0000256" key="2">
    <source>
        <dbReference type="ARBA" id="ARBA00006434"/>
    </source>
</evidence>
<dbReference type="GO" id="GO:0005886">
    <property type="term" value="C:plasma membrane"/>
    <property type="evidence" value="ECO:0007669"/>
    <property type="project" value="TreeGrafter"/>
</dbReference>
<feature type="transmembrane region" description="Helical" evidence="7">
    <location>
        <begin position="111"/>
        <end position="130"/>
    </location>
</feature>
<feature type="transmembrane region" description="Helical" evidence="7">
    <location>
        <begin position="379"/>
        <end position="397"/>
    </location>
</feature>